<dbReference type="Gene3D" id="3.40.50.2300">
    <property type="match status" value="1"/>
</dbReference>
<evidence type="ECO:0000256" key="4">
    <source>
        <dbReference type="ARBA" id="ARBA00022912"/>
    </source>
</evidence>
<evidence type="ECO:0000259" key="6">
    <source>
        <dbReference type="SMART" id="SM00226"/>
    </source>
</evidence>
<reference evidence="7 8" key="1">
    <citation type="submission" date="2016-10" db="EMBL/GenBank/DDBJ databases">
        <authorList>
            <person name="de Groot N.N."/>
        </authorList>
    </citation>
    <scope>NUCLEOTIDE SEQUENCE [LARGE SCALE GENOMIC DNA]</scope>
    <source>
        <strain evidence="7 8">JCM 19513</strain>
    </source>
</reference>
<dbReference type="AlphaFoldDB" id="A0A1H7RBQ2"/>
<dbReference type="InterPro" id="IPR017867">
    <property type="entry name" value="Tyr_phospatase_low_mol_wt"/>
</dbReference>
<comment type="similarity">
    <text evidence="1">Belongs to the low molecular weight phosphotyrosine protein phosphatase family.</text>
</comment>
<dbReference type="SUPFAM" id="SSF52788">
    <property type="entry name" value="Phosphotyrosine protein phosphatases I"/>
    <property type="match status" value="1"/>
</dbReference>
<dbReference type="CDD" id="cd16343">
    <property type="entry name" value="LMWPTP"/>
    <property type="match status" value="1"/>
</dbReference>
<dbReference type="Proteomes" id="UP000185766">
    <property type="component" value="Unassembled WGS sequence"/>
</dbReference>
<evidence type="ECO:0000256" key="5">
    <source>
        <dbReference type="PIRSR" id="PIRSR617867-1"/>
    </source>
</evidence>
<evidence type="ECO:0000313" key="7">
    <source>
        <dbReference type="EMBL" id="SEL57549.1"/>
    </source>
</evidence>
<keyword evidence="4" id="KW-0904">Protein phosphatase</keyword>
<dbReference type="EMBL" id="FOAS01000014">
    <property type="protein sequence ID" value="SEL57549.1"/>
    <property type="molecule type" value="Genomic_DNA"/>
</dbReference>
<dbReference type="PANTHER" id="PTHR11717">
    <property type="entry name" value="LOW MOLECULAR WEIGHT PROTEIN TYROSINE PHOSPHATASE"/>
    <property type="match status" value="1"/>
</dbReference>
<gene>
    <name evidence="7" type="ORF">SAMN05216214_11481</name>
</gene>
<sequence>MIRVLFVCLGNICRSPTAEGVFRAKVAAAGLAEHVEIDSAGTAAWHIGKSPDSRTRAAAKQRGYDLETLRARQVQPTDFARFDWVLAMDRSNLADLQKLRQFAGGTQPQLFLPLADLSESEVPDPYYGGADGFEQVLDLIEAASDALLQRVREQL</sequence>
<organism evidence="7 8">
    <name type="scientific">Atopomonas hussainii</name>
    <dbReference type="NCBI Taxonomy" id="1429083"/>
    <lineage>
        <taxon>Bacteria</taxon>
        <taxon>Pseudomonadati</taxon>
        <taxon>Pseudomonadota</taxon>
        <taxon>Gammaproteobacteria</taxon>
        <taxon>Pseudomonadales</taxon>
        <taxon>Pseudomonadaceae</taxon>
        <taxon>Atopomonas</taxon>
    </lineage>
</organism>
<dbReference type="PRINTS" id="PR00719">
    <property type="entry name" value="LMWPTPASE"/>
</dbReference>
<feature type="active site" description="Proton donor" evidence="5">
    <location>
        <position position="124"/>
    </location>
</feature>
<dbReference type="STRING" id="1429083.GCA_001885685_03214"/>
<keyword evidence="8" id="KW-1185">Reference proteome</keyword>
<name>A0A1H7RBQ2_9GAMM</name>
<feature type="active site" evidence="5">
    <location>
        <position position="14"/>
    </location>
</feature>
<dbReference type="SMART" id="SM00226">
    <property type="entry name" value="LMWPc"/>
    <property type="match status" value="1"/>
</dbReference>
<dbReference type="EC" id="3.1.3.48" evidence="2"/>
<dbReference type="InterPro" id="IPR023485">
    <property type="entry name" value="Ptyr_pPase"/>
</dbReference>
<dbReference type="Pfam" id="PF01451">
    <property type="entry name" value="LMWPc"/>
    <property type="match status" value="1"/>
</dbReference>
<keyword evidence="3" id="KW-0378">Hydrolase</keyword>
<evidence type="ECO:0000256" key="2">
    <source>
        <dbReference type="ARBA" id="ARBA00013064"/>
    </source>
</evidence>
<dbReference type="FunFam" id="3.40.50.2300:FF:000113">
    <property type="entry name" value="Low molecular weight protein-tyrosine-phosphatase"/>
    <property type="match status" value="1"/>
</dbReference>
<dbReference type="PANTHER" id="PTHR11717:SF7">
    <property type="entry name" value="LOW MOLECULAR WEIGHT PHOSPHOTYROSINE PROTEIN PHOSPHATASE"/>
    <property type="match status" value="1"/>
</dbReference>
<dbReference type="InterPro" id="IPR036196">
    <property type="entry name" value="Ptyr_pPase_sf"/>
</dbReference>
<evidence type="ECO:0000313" key="8">
    <source>
        <dbReference type="Proteomes" id="UP000185766"/>
    </source>
</evidence>
<protein>
    <recommendedName>
        <fullName evidence="2">protein-tyrosine-phosphatase</fullName>
        <ecNumber evidence="2">3.1.3.48</ecNumber>
    </recommendedName>
</protein>
<feature type="domain" description="Phosphotyrosine protein phosphatase I" evidence="6">
    <location>
        <begin position="2"/>
        <end position="150"/>
    </location>
</feature>
<proteinExistence type="inferred from homology"/>
<accession>A0A1H7RBQ2</accession>
<dbReference type="InterPro" id="IPR050438">
    <property type="entry name" value="LMW_PTPase"/>
</dbReference>
<dbReference type="GO" id="GO:0004725">
    <property type="term" value="F:protein tyrosine phosphatase activity"/>
    <property type="evidence" value="ECO:0007669"/>
    <property type="project" value="UniProtKB-EC"/>
</dbReference>
<evidence type="ECO:0000256" key="1">
    <source>
        <dbReference type="ARBA" id="ARBA00011063"/>
    </source>
</evidence>
<evidence type="ECO:0000256" key="3">
    <source>
        <dbReference type="ARBA" id="ARBA00022801"/>
    </source>
</evidence>
<feature type="active site" description="Nucleophile" evidence="5">
    <location>
        <position position="8"/>
    </location>
</feature>